<proteinExistence type="predicted"/>
<feature type="region of interest" description="Disordered" evidence="1">
    <location>
        <begin position="1"/>
        <end position="143"/>
    </location>
</feature>
<protein>
    <submittedName>
        <fullName evidence="2">Interleukin 16</fullName>
    </submittedName>
</protein>
<feature type="compositionally biased region" description="Basic and acidic residues" evidence="1">
    <location>
        <begin position="209"/>
        <end position="221"/>
    </location>
</feature>
<reference evidence="2 3" key="1">
    <citation type="submission" date="2021-02" db="EMBL/GenBank/DDBJ databases">
        <title>Safari Cat Assemblies.</title>
        <authorList>
            <person name="Bredemeyer K.R."/>
            <person name="Murphy W.J."/>
        </authorList>
    </citation>
    <scope>NUCLEOTIDE SEQUENCE [LARGE SCALE GENOMIC DNA]</scope>
</reference>
<organism evidence="2 3">
    <name type="scientific">Felis catus</name>
    <name type="common">Cat</name>
    <name type="synonym">Felis silvestris catus</name>
    <dbReference type="NCBI Taxonomy" id="9685"/>
    <lineage>
        <taxon>Eukaryota</taxon>
        <taxon>Metazoa</taxon>
        <taxon>Chordata</taxon>
        <taxon>Craniata</taxon>
        <taxon>Vertebrata</taxon>
        <taxon>Euteleostomi</taxon>
        <taxon>Mammalia</taxon>
        <taxon>Eutheria</taxon>
        <taxon>Laurasiatheria</taxon>
        <taxon>Carnivora</taxon>
        <taxon>Feliformia</taxon>
        <taxon>Felidae</taxon>
        <taxon>Felinae</taxon>
        <taxon>Felis</taxon>
    </lineage>
</organism>
<accession>A0ABI7ZVK1</accession>
<dbReference type="PANTHER" id="PTHR48484">
    <property type="entry name" value="PRO-INTERLEUKIN-16"/>
    <property type="match status" value="1"/>
</dbReference>
<sequence length="231" mass="24394">MCHSCKRPAGPSTDSTEGSEPSALLNPTGSQLFHPVSETHSLSPGPEVPRCLCPGKCTAGRDKAVAKPSPASARQPRAAGQEKTQGSAAASLRMDPHGRAGRSRKSTKLRSVSRSLMLCHAKTSDDGSSPDEKYPDPFEMPLGQGRERIFHSSVQLADTSEAGPGSLPDLTPASEAAQLHAAGGDRGKNCRRMLFLKVSRPCGRMISSGREEARPGSRAGRDCPPGTRIRC</sequence>
<gene>
    <name evidence="2" type="primary">IL16</name>
</gene>
<dbReference type="Proteomes" id="UP000823872">
    <property type="component" value="Chromosome B3"/>
</dbReference>
<feature type="region of interest" description="Disordered" evidence="1">
    <location>
        <begin position="158"/>
        <end position="185"/>
    </location>
</feature>
<keyword evidence="3" id="KW-1185">Reference proteome</keyword>
<reference evidence="2" key="2">
    <citation type="submission" date="2025-08" db="UniProtKB">
        <authorList>
            <consortium name="Ensembl"/>
        </authorList>
    </citation>
    <scope>IDENTIFICATION</scope>
    <source>
        <strain evidence="2">breed Abyssinian</strain>
    </source>
</reference>
<feature type="region of interest" description="Disordered" evidence="1">
    <location>
        <begin position="206"/>
        <end position="231"/>
    </location>
</feature>
<feature type="compositionally biased region" description="Polar residues" evidence="1">
    <location>
        <begin position="12"/>
        <end position="31"/>
    </location>
</feature>
<evidence type="ECO:0000256" key="1">
    <source>
        <dbReference type="SAM" id="MobiDB-lite"/>
    </source>
</evidence>
<dbReference type="GeneTree" id="ENSGT00940000156178"/>
<feature type="compositionally biased region" description="Basic and acidic residues" evidence="1">
    <location>
        <begin position="122"/>
        <end position="136"/>
    </location>
</feature>
<feature type="compositionally biased region" description="Basic residues" evidence="1">
    <location>
        <begin position="99"/>
        <end position="108"/>
    </location>
</feature>
<evidence type="ECO:0000313" key="3">
    <source>
        <dbReference type="Proteomes" id="UP000823872"/>
    </source>
</evidence>
<reference evidence="2" key="3">
    <citation type="submission" date="2025-09" db="UniProtKB">
        <authorList>
            <consortium name="Ensembl"/>
        </authorList>
    </citation>
    <scope>IDENTIFICATION</scope>
    <source>
        <strain evidence="2">breed Abyssinian</strain>
    </source>
</reference>
<dbReference type="Ensembl" id="ENSFCTT00005071907.1">
    <property type="protein sequence ID" value="ENSFCTP00005050989.1"/>
    <property type="gene ID" value="ENSFCTG00005025337.1"/>
</dbReference>
<dbReference type="PANTHER" id="PTHR48484:SF2">
    <property type="entry name" value="PRO-INTERLEUKIN-16"/>
    <property type="match status" value="1"/>
</dbReference>
<dbReference type="InterPro" id="IPR055287">
    <property type="entry name" value="IL-16-like"/>
</dbReference>
<evidence type="ECO:0000313" key="2">
    <source>
        <dbReference type="Ensembl" id="ENSFCTP00005050989.1"/>
    </source>
</evidence>
<feature type="compositionally biased region" description="Low complexity" evidence="1">
    <location>
        <begin position="66"/>
        <end position="79"/>
    </location>
</feature>
<name>A0ABI7ZVK1_FELCA</name>